<dbReference type="InterPro" id="IPR029033">
    <property type="entry name" value="His_PPase_superfam"/>
</dbReference>
<dbReference type="Pfam" id="PF00328">
    <property type="entry name" value="His_Phos_2"/>
    <property type="match status" value="1"/>
</dbReference>
<keyword evidence="2" id="KW-1133">Transmembrane helix</keyword>
<dbReference type="OrthoDB" id="258392at2759"/>
<feature type="signal peptide" evidence="3">
    <location>
        <begin position="1"/>
        <end position="31"/>
    </location>
</feature>
<dbReference type="PANTHER" id="PTHR11567">
    <property type="entry name" value="ACID PHOSPHATASE-RELATED"/>
    <property type="match status" value="1"/>
</dbReference>
<dbReference type="PROSITE" id="PS00616">
    <property type="entry name" value="HIS_ACID_PHOSPHAT_1"/>
    <property type="match status" value="1"/>
</dbReference>
<evidence type="ECO:0000256" key="2">
    <source>
        <dbReference type="SAM" id="Phobius"/>
    </source>
</evidence>
<evidence type="ECO:0000313" key="4">
    <source>
        <dbReference type="EMBL" id="KAJ8032110.1"/>
    </source>
</evidence>
<dbReference type="GO" id="GO:0007040">
    <property type="term" value="P:lysosome organization"/>
    <property type="evidence" value="ECO:0007669"/>
    <property type="project" value="TreeGrafter"/>
</dbReference>
<dbReference type="GO" id="GO:0005764">
    <property type="term" value="C:lysosome"/>
    <property type="evidence" value="ECO:0007669"/>
    <property type="project" value="TreeGrafter"/>
</dbReference>
<dbReference type="PANTHER" id="PTHR11567:SF210">
    <property type="entry name" value="ACID PHOSPHATASE 5-RELATED"/>
    <property type="match status" value="1"/>
</dbReference>
<keyword evidence="3" id="KW-0732">Signal</keyword>
<dbReference type="EMBL" id="JAIZAY010000012">
    <property type="protein sequence ID" value="KAJ8032110.1"/>
    <property type="molecule type" value="Genomic_DNA"/>
</dbReference>
<accession>A0A9Q1BST0</accession>
<feature type="transmembrane region" description="Helical" evidence="2">
    <location>
        <begin position="398"/>
        <end position="419"/>
    </location>
</feature>
<feature type="chain" id="PRO_5040202936" evidence="3">
    <location>
        <begin position="32"/>
        <end position="458"/>
    </location>
</feature>
<sequence>MSASLVNTRQIFLRLQIWLLLSVIATHVAECERKLRQAHILFRHGNRSPVAVYETDNITEDMWPQGLGQLTDKGMEQHYILGKWLHHRYVVENKLLSERYKRSEIYIRSTAYDRTIMSAQSCLAGLYEVDASMPIYGLRWHPIPVWTVKKDTDYVFLNPNGTPCPRLKELAKQRAESDEVVNYINQNKTFFDLVQKRTGLSPESVFLNYTRVGDAVIMERLDGRKSNTWAQDEKIYKKLVQIVDYGHEIAFKNPTAEETRLRSGLLIKEIYHSFQDIVTDSKHHNAHIFSAHDTTLAPFLAGIGQFDNKRPTTASCVLLELYEETEKNGDKRYSVEMYFRRWQNKTDDDPPKMWIKNCSSFACPLEEFNNLVKNLMPEDIEKECNYKPNSPSTALGKFIIFTLLLSCVILVLAIITCLFRGSKGRIRLWTKKKRFEPINFQLLGNPGSDSEDGEVFDP</sequence>
<comment type="similarity">
    <text evidence="1">Belongs to the histidine acid phosphatase family.</text>
</comment>
<keyword evidence="2" id="KW-0812">Transmembrane</keyword>
<dbReference type="GO" id="GO:0003993">
    <property type="term" value="F:acid phosphatase activity"/>
    <property type="evidence" value="ECO:0007669"/>
    <property type="project" value="TreeGrafter"/>
</dbReference>
<evidence type="ECO:0000256" key="3">
    <source>
        <dbReference type="SAM" id="SignalP"/>
    </source>
</evidence>
<reference evidence="4" key="1">
    <citation type="submission" date="2021-10" db="EMBL/GenBank/DDBJ databases">
        <title>Tropical sea cucumber genome reveals ecological adaptation and Cuvierian tubules defense mechanism.</title>
        <authorList>
            <person name="Chen T."/>
        </authorList>
    </citation>
    <scope>NUCLEOTIDE SEQUENCE</scope>
    <source>
        <strain evidence="4">Nanhai2018</strain>
        <tissue evidence="4">Muscle</tissue>
    </source>
</reference>
<dbReference type="InterPro" id="IPR033379">
    <property type="entry name" value="Acid_Pase_AS"/>
</dbReference>
<dbReference type="CDD" id="cd07061">
    <property type="entry name" value="HP_HAP_like"/>
    <property type="match status" value="1"/>
</dbReference>
<dbReference type="SUPFAM" id="SSF53254">
    <property type="entry name" value="Phosphoglycerate mutase-like"/>
    <property type="match status" value="1"/>
</dbReference>
<evidence type="ECO:0000256" key="1">
    <source>
        <dbReference type="ARBA" id="ARBA00005375"/>
    </source>
</evidence>
<keyword evidence="2" id="KW-0472">Membrane</keyword>
<keyword evidence="5" id="KW-1185">Reference proteome</keyword>
<dbReference type="InterPro" id="IPR050645">
    <property type="entry name" value="Histidine_acid_phosphatase"/>
</dbReference>
<name>A0A9Q1BST0_HOLLE</name>
<protein>
    <submittedName>
        <fullName evidence="4">Lysosomal acid phosphatase</fullName>
    </submittedName>
</protein>
<proteinExistence type="inferred from homology"/>
<dbReference type="Proteomes" id="UP001152320">
    <property type="component" value="Chromosome 12"/>
</dbReference>
<comment type="caution">
    <text evidence="4">The sequence shown here is derived from an EMBL/GenBank/DDBJ whole genome shotgun (WGS) entry which is preliminary data.</text>
</comment>
<gene>
    <name evidence="4" type="ORF">HOLleu_25532</name>
</gene>
<dbReference type="InterPro" id="IPR000560">
    <property type="entry name" value="His_Pase_clade-2"/>
</dbReference>
<dbReference type="Gene3D" id="3.40.50.1240">
    <property type="entry name" value="Phosphoglycerate mutase-like"/>
    <property type="match status" value="1"/>
</dbReference>
<evidence type="ECO:0000313" key="5">
    <source>
        <dbReference type="Proteomes" id="UP001152320"/>
    </source>
</evidence>
<organism evidence="4 5">
    <name type="scientific">Holothuria leucospilota</name>
    <name type="common">Black long sea cucumber</name>
    <name type="synonym">Mertensiothuria leucospilota</name>
    <dbReference type="NCBI Taxonomy" id="206669"/>
    <lineage>
        <taxon>Eukaryota</taxon>
        <taxon>Metazoa</taxon>
        <taxon>Echinodermata</taxon>
        <taxon>Eleutherozoa</taxon>
        <taxon>Echinozoa</taxon>
        <taxon>Holothuroidea</taxon>
        <taxon>Aspidochirotacea</taxon>
        <taxon>Aspidochirotida</taxon>
        <taxon>Holothuriidae</taxon>
        <taxon>Holothuria</taxon>
    </lineage>
</organism>
<dbReference type="AlphaFoldDB" id="A0A9Q1BST0"/>